<name>A0A2N5WBT7_LACLL</name>
<accession>A0A2N5WBT7</accession>
<organism evidence="1 2">
    <name type="scientific">Lactococcus lactis subsp. lactis</name>
    <name type="common">Streptococcus lactis</name>
    <dbReference type="NCBI Taxonomy" id="1360"/>
    <lineage>
        <taxon>Bacteria</taxon>
        <taxon>Bacillati</taxon>
        <taxon>Bacillota</taxon>
        <taxon>Bacilli</taxon>
        <taxon>Lactobacillales</taxon>
        <taxon>Streptococcaceae</taxon>
        <taxon>Lactococcus</taxon>
    </lineage>
</organism>
<dbReference type="Proteomes" id="UP000234865">
    <property type="component" value="Unassembled WGS sequence"/>
</dbReference>
<evidence type="ECO:0008006" key="3">
    <source>
        <dbReference type="Google" id="ProtNLM"/>
    </source>
</evidence>
<dbReference type="EMBL" id="PKRZ01000001">
    <property type="protein sequence ID" value="PLW59695.1"/>
    <property type="molecule type" value="Genomic_DNA"/>
</dbReference>
<gene>
    <name evidence="1" type="ORF">CYU10_000571</name>
</gene>
<evidence type="ECO:0000313" key="2">
    <source>
        <dbReference type="Proteomes" id="UP000234865"/>
    </source>
</evidence>
<dbReference type="AlphaFoldDB" id="A0A2N5WBT7"/>
<proteinExistence type="predicted"/>
<comment type="caution">
    <text evidence="1">The sequence shown here is derived from an EMBL/GenBank/DDBJ whole genome shotgun (WGS) entry which is preliminary data.</text>
</comment>
<evidence type="ECO:0000313" key="1">
    <source>
        <dbReference type="EMBL" id="PLW59695.1"/>
    </source>
</evidence>
<reference evidence="2" key="1">
    <citation type="submission" date="2016-08" db="EMBL/GenBank/DDBJ databases">
        <title>Comparative genomics of Lactococcus lactis strain WFLU12 isolated from the gastrointestinal tract of wild olive flounder (Paralichythys olivaceus).</title>
        <authorList>
            <person name="Nguyen T.L."/>
            <person name="Kim D.-H."/>
        </authorList>
    </citation>
    <scope>NUCLEOTIDE SEQUENCE [LARGE SCALE GENOMIC DNA]</scope>
    <source>
        <strain evidence="2">WFLU12</strain>
    </source>
</reference>
<sequence>MRRLIDLTGQRFGRLTVIERSNIKKDRTAAVWKCQCDCGNTKIIAGRSLRSGNTASCGCLMRDINTKASLEDKRFLKVHTPEVRNKAVCTINESNKAFITNLSTGIKNISYVPRAISACYQVAIIRDKRKYCQSFSTLQDALRAKEYVLSRYKKGIPNWNDKL</sequence>
<dbReference type="RefSeq" id="WP_095586529.1">
    <property type="nucleotide sequence ID" value="NZ_CP191279.1"/>
</dbReference>
<protein>
    <recommendedName>
        <fullName evidence="3">AP2 domain-containing protein</fullName>
    </recommendedName>
</protein>